<dbReference type="SUPFAM" id="SSF54189">
    <property type="entry name" value="Ribosomal proteins S24e, L23 and L15e"/>
    <property type="match status" value="1"/>
</dbReference>
<dbReference type="Proteomes" id="UP000294404">
    <property type="component" value="Chromosome"/>
</dbReference>
<organism evidence="7 8">
    <name type="scientific">Buchnera aphidicola</name>
    <name type="common">Cinara cuneomaculata</name>
    <dbReference type="NCBI Taxonomy" id="1660040"/>
    <lineage>
        <taxon>Bacteria</taxon>
        <taxon>Pseudomonadati</taxon>
        <taxon>Pseudomonadota</taxon>
        <taxon>Gammaproteobacteria</taxon>
        <taxon>Enterobacterales</taxon>
        <taxon>Erwiniaceae</taxon>
        <taxon>Buchnera</taxon>
    </lineage>
</organism>
<evidence type="ECO:0000256" key="1">
    <source>
        <dbReference type="ARBA" id="ARBA00006700"/>
    </source>
</evidence>
<dbReference type="FunFam" id="3.30.70.330:FF:000001">
    <property type="entry name" value="50S ribosomal protein L23"/>
    <property type="match status" value="1"/>
</dbReference>
<dbReference type="NCBIfam" id="NF004359">
    <property type="entry name" value="PRK05738.1-3"/>
    <property type="match status" value="1"/>
</dbReference>
<reference evidence="7 8" key="1">
    <citation type="submission" date="2019-02" db="EMBL/GenBank/DDBJ databases">
        <authorList>
            <person name="Manzano-Marin A."/>
            <person name="Manzano-Marin A."/>
        </authorList>
    </citation>
    <scope>NUCLEOTIDE SEQUENCE [LARGE SCALE GENOMIC DNA]</scope>
    <source>
        <strain evidence="7 8">BuCicuneomaculata</strain>
    </source>
</reference>
<dbReference type="RefSeq" id="WP_154027665.1">
    <property type="nucleotide sequence ID" value="NZ_LR217695.1"/>
</dbReference>
<evidence type="ECO:0000256" key="2">
    <source>
        <dbReference type="ARBA" id="ARBA00022730"/>
    </source>
</evidence>
<keyword evidence="2 6" id="KW-0699">rRNA-binding</keyword>
<comment type="similarity">
    <text evidence="1 6">Belongs to the universal ribosomal protein uL23 family.</text>
</comment>
<dbReference type="NCBIfam" id="NF004363">
    <property type="entry name" value="PRK05738.2-4"/>
    <property type="match status" value="1"/>
</dbReference>
<keyword evidence="4 6" id="KW-0689">Ribosomal protein</keyword>
<dbReference type="PANTHER" id="PTHR11620">
    <property type="entry name" value="60S RIBOSOMAL PROTEIN L23A"/>
    <property type="match status" value="1"/>
</dbReference>
<dbReference type="GO" id="GO:0005840">
    <property type="term" value="C:ribosome"/>
    <property type="evidence" value="ECO:0007669"/>
    <property type="project" value="UniProtKB-KW"/>
</dbReference>
<dbReference type="GO" id="GO:0019843">
    <property type="term" value="F:rRNA binding"/>
    <property type="evidence" value="ECO:0007669"/>
    <property type="project" value="UniProtKB-UniRule"/>
</dbReference>
<name>A0A451CY57_9GAMM</name>
<dbReference type="GO" id="GO:1990904">
    <property type="term" value="C:ribonucleoprotein complex"/>
    <property type="evidence" value="ECO:0007669"/>
    <property type="project" value="UniProtKB-KW"/>
</dbReference>
<evidence type="ECO:0000313" key="7">
    <source>
        <dbReference type="EMBL" id="VFP78321.1"/>
    </source>
</evidence>
<keyword evidence="3 6" id="KW-0694">RNA-binding</keyword>
<dbReference type="InterPro" id="IPR012677">
    <property type="entry name" value="Nucleotide-bd_a/b_plait_sf"/>
</dbReference>
<evidence type="ECO:0000256" key="3">
    <source>
        <dbReference type="ARBA" id="ARBA00022884"/>
    </source>
</evidence>
<proteinExistence type="inferred from homology"/>
<evidence type="ECO:0000256" key="5">
    <source>
        <dbReference type="ARBA" id="ARBA00023274"/>
    </source>
</evidence>
<gene>
    <name evidence="6 7" type="primary">rplW</name>
    <name evidence="7" type="ORF">BUCICUMA2628_347</name>
</gene>
<sequence>MTLTERLLKIILAPHISEKSSNNMQKNNTVVIKVLKNSTKCEIKSAIEKIFNIKVYKINTLIVKGKRKRQKNKIFKRSDWKKAYIVLQSGQNLEFLGHSK</sequence>
<evidence type="ECO:0000313" key="8">
    <source>
        <dbReference type="Proteomes" id="UP000294404"/>
    </source>
</evidence>
<evidence type="ECO:0000256" key="4">
    <source>
        <dbReference type="ARBA" id="ARBA00022980"/>
    </source>
</evidence>
<dbReference type="EMBL" id="LR217695">
    <property type="protein sequence ID" value="VFP78321.1"/>
    <property type="molecule type" value="Genomic_DNA"/>
</dbReference>
<comment type="subunit">
    <text evidence="6">Part of the 50S ribosomal subunit. Contacts protein L29, and trigger factor when it is bound to the ribosome.</text>
</comment>
<dbReference type="GO" id="GO:0006412">
    <property type="term" value="P:translation"/>
    <property type="evidence" value="ECO:0007669"/>
    <property type="project" value="UniProtKB-UniRule"/>
</dbReference>
<dbReference type="Gene3D" id="3.30.70.330">
    <property type="match status" value="1"/>
</dbReference>
<protein>
    <recommendedName>
        <fullName evidence="6">Large ribosomal subunit protein uL23</fullName>
    </recommendedName>
</protein>
<dbReference type="InterPro" id="IPR012678">
    <property type="entry name" value="Ribosomal_uL23/eL15/eS24_sf"/>
</dbReference>
<dbReference type="AlphaFoldDB" id="A0A451CY57"/>
<dbReference type="InterPro" id="IPR013025">
    <property type="entry name" value="Ribosomal_uL23-like"/>
</dbReference>
<comment type="function">
    <text evidence="6">One of the early assembly proteins it binds 23S rRNA. One of the proteins that surrounds the polypeptide exit tunnel on the outside of the ribosome. Forms the main docking site for trigger factor binding to the ribosome.</text>
</comment>
<dbReference type="NCBIfam" id="NF004358">
    <property type="entry name" value="PRK05738.1-1"/>
    <property type="match status" value="1"/>
</dbReference>
<keyword evidence="5 6" id="KW-0687">Ribonucleoprotein</keyword>
<dbReference type="Pfam" id="PF00276">
    <property type="entry name" value="Ribosomal_L23"/>
    <property type="match status" value="1"/>
</dbReference>
<dbReference type="GO" id="GO:0003735">
    <property type="term" value="F:structural constituent of ribosome"/>
    <property type="evidence" value="ECO:0007669"/>
    <property type="project" value="InterPro"/>
</dbReference>
<dbReference type="OrthoDB" id="9793353at2"/>
<accession>A0A451CY57</accession>
<evidence type="ECO:0000256" key="6">
    <source>
        <dbReference type="HAMAP-Rule" id="MF_01369"/>
    </source>
</evidence>
<dbReference type="HAMAP" id="MF_01369_B">
    <property type="entry name" value="Ribosomal_uL23_B"/>
    <property type="match status" value="1"/>
</dbReference>